<organism evidence="4 5">
    <name type="scientific">Spiribacter salinus</name>
    <dbReference type="NCBI Taxonomy" id="1335746"/>
    <lineage>
        <taxon>Bacteria</taxon>
        <taxon>Pseudomonadati</taxon>
        <taxon>Pseudomonadota</taxon>
        <taxon>Gammaproteobacteria</taxon>
        <taxon>Chromatiales</taxon>
        <taxon>Ectothiorhodospiraceae</taxon>
        <taxon>Spiribacter</taxon>
    </lineage>
</organism>
<reference evidence="4 5" key="1">
    <citation type="submission" date="2019-06" db="EMBL/GenBank/DDBJ databases">
        <title>Metagenome assembled Genome of Spiribacter salinus SL48-SHIP from the microbial mat of Salt Lake 48 (Novosibirsk region, Russia).</title>
        <authorList>
            <person name="Shipova A."/>
            <person name="Rozanov A.S."/>
            <person name="Bryanskaya A.V."/>
            <person name="Peltek S.E."/>
        </authorList>
    </citation>
    <scope>NUCLEOTIDE SEQUENCE [LARGE SCALE GENOMIC DNA]</scope>
    <source>
        <strain evidence="4">SL48-SHIP-2</strain>
    </source>
</reference>
<dbReference type="RefSeq" id="WP_016353375.1">
    <property type="nucleotide sequence ID" value="NZ_MBFX01000002.1"/>
</dbReference>
<evidence type="ECO:0000313" key="5">
    <source>
        <dbReference type="Proteomes" id="UP000315400"/>
    </source>
</evidence>
<dbReference type="InterPro" id="IPR027385">
    <property type="entry name" value="Beta-barrel_OMP"/>
</dbReference>
<name>A0A540VSN0_9GAMM</name>
<feature type="chain" id="PRO_5022120405" evidence="2">
    <location>
        <begin position="23"/>
        <end position="179"/>
    </location>
</feature>
<comment type="caution">
    <text evidence="4">The sequence shown here is derived from an EMBL/GenBank/DDBJ whole genome shotgun (WGS) entry which is preliminary data.</text>
</comment>
<protein>
    <submittedName>
        <fullName evidence="4">Porin family protein</fullName>
    </submittedName>
</protein>
<dbReference type="SUPFAM" id="SSF56925">
    <property type="entry name" value="OMPA-like"/>
    <property type="match status" value="1"/>
</dbReference>
<dbReference type="InterPro" id="IPR011250">
    <property type="entry name" value="OMP/PagP_B-barrel"/>
</dbReference>
<evidence type="ECO:0000313" key="4">
    <source>
        <dbReference type="EMBL" id="TQE99762.1"/>
    </source>
</evidence>
<dbReference type="STRING" id="1260251.SPISAL_04870"/>
<feature type="signal peptide" evidence="2">
    <location>
        <begin position="1"/>
        <end position="22"/>
    </location>
</feature>
<dbReference type="AlphaFoldDB" id="A0A540VSN0"/>
<keyword evidence="1 2" id="KW-0732">Signal</keyword>
<dbReference type="Gene3D" id="2.40.160.20">
    <property type="match status" value="1"/>
</dbReference>
<dbReference type="GO" id="GO:0019867">
    <property type="term" value="C:outer membrane"/>
    <property type="evidence" value="ECO:0007669"/>
    <property type="project" value="InterPro"/>
</dbReference>
<sequence length="179" mass="19074">MRIAKIAPLSLILAGLATPALAMEQGDTYLGGGFSMVNYDADGAEEAEPTAILGRLGYFFADNFAIESRLGFGMSDDDIQLLGTRVDVDVDQLAGVYGVAHLPLAETFSLYGLAGFTYGELSASVDGFSLDDDDTDFSYGVGGQFDVSDNVAAFVEWAQYFDESDYEITGVTVGANFNF</sequence>
<dbReference type="Proteomes" id="UP000315400">
    <property type="component" value="Unassembled WGS sequence"/>
</dbReference>
<evidence type="ECO:0000256" key="1">
    <source>
        <dbReference type="ARBA" id="ARBA00022729"/>
    </source>
</evidence>
<dbReference type="EMBL" id="VIFK01000040">
    <property type="protein sequence ID" value="TQE99762.1"/>
    <property type="molecule type" value="Genomic_DNA"/>
</dbReference>
<accession>A0A540VSN0</accession>
<proteinExistence type="predicted"/>
<evidence type="ECO:0000259" key="3">
    <source>
        <dbReference type="Pfam" id="PF13505"/>
    </source>
</evidence>
<dbReference type="NCBIfam" id="TIGR01414">
    <property type="entry name" value="autotrans_barl"/>
    <property type="match status" value="1"/>
</dbReference>
<evidence type="ECO:0000256" key="2">
    <source>
        <dbReference type="SAM" id="SignalP"/>
    </source>
</evidence>
<dbReference type="InterPro" id="IPR006315">
    <property type="entry name" value="OM_autotransptr_brl_dom"/>
</dbReference>
<gene>
    <name evidence="4" type="ORF">FKY71_06800</name>
</gene>
<feature type="domain" description="Outer membrane protein beta-barrel" evidence="3">
    <location>
        <begin position="11"/>
        <end position="179"/>
    </location>
</feature>
<dbReference type="Pfam" id="PF13505">
    <property type="entry name" value="OMP_b-brl"/>
    <property type="match status" value="1"/>
</dbReference>